<dbReference type="AlphaFoldDB" id="A0A1J4KLH0"/>
<dbReference type="GO" id="GO:0045116">
    <property type="term" value="P:protein neddylation"/>
    <property type="evidence" value="ECO:0007669"/>
    <property type="project" value="UniProtKB-UniRule"/>
</dbReference>
<keyword evidence="2 4" id="KW-0833">Ubl conjugation pathway</keyword>
<organism evidence="6 7">
    <name type="scientific">Tritrichomonas foetus</name>
    <dbReference type="NCBI Taxonomy" id="1144522"/>
    <lineage>
        <taxon>Eukaryota</taxon>
        <taxon>Metamonada</taxon>
        <taxon>Parabasalia</taxon>
        <taxon>Tritrichomonadida</taxon>
        <taxon>Tritrichomonadidae</taxon>
        <taxon>Tritrichomonas</taxon>
    </lineage>
</organism>
<dbReference type="GO" id="GO:0019781">
    <property type="term" value="F:NEDD8 activating enzyme activity"/>
    <property type="evidence" value="ECO:0007669"/>
    <property type="project" value="UniProtKB-UniRule"/>
</dbReference>
<dbReference type="EMBL" id="MLAK01000608">
    <property type="protein sequence ID" value="OHT10534.1"/>
    <property type="molecule type" value="Genomic_DNA"/>
</dbReference>
<dbReference type="InterPro" id="IPR023318">
    <property type="entry name" value="Ub_act_enz_dom_a_sf"/>
</dbReference>
<reference evidence="6" key="1">
    <citation type="submission" date="2016-10" db="EMBL/GenBank/DDBJ databases">
        <authorList>
            <person name="Benchimol M."/>
            <person name="Almeida L.G."/>
            <person name="Vasconcelos A.T."/>
            <person name="Perreira-Neves A."/>
            <person name="Rosa I.A."/>
            <person name="Tasca T."/>
            <person name="Bogo M.R."/>
            <person name="de Souza W."/>
        </authorList>
    </citation>
    <scope>NUCLEOTIDE SEQUENCE [LARGE SCALE GENOMIC DNA]</scope>
    <source>
        <strain evidence="6">K</strain>
    </source>
</reference>
<evidence type="ECO:0000256" key="3">
    <source>
        <dbReference type="ARBA" id="ARBA00022840"/>
    </source>
</evidence>
<dbReference type="UniPathway" id="UPA00885"/>
<dbReference type="PANTHER" id="PTHR10953">
    <property type="entry name" value="UBIQUITIN-ACTIVATING ENZYME E1"/>
    <property type="match status" value="1"/>
</dbReference>
<dbReference type="VEuPathDB" id="TrichDB:TRFO_20120"/>
<name>A0A1J4KLH0_9EUKA</name>
<keyword evidence="3 4" id="KW-0067">ATP-binding</keyword>
<accession>A0A1J4KLH0</accession>
<evidence type="ECO:0000259" key="5">
    <source>
        <dbReference type="Pfam" id="PF00899"/>
    </source>
</evidence>
<evidence type="ECO:0000313" key="7">
    <source>
        <dbReference type="Proteomes" id="UP000179807"/>
    </source>
</evidence>
<keyword evidence="4" id="KW-0436">Ligase</keyword>
<dbReference type="Pfam" id="PF00899">
    <property type="entry name" value="ThiF"/>
    <property type="match status" value="1"/>
</dbReference>
<proteinExistence type="inferred from homology"/>
<comment type="catalytic activity">
    <reaction evidence="4">
        <text>ATP + [NEDD8 protein] + [E1 NEDD8-activating enzyme]-L-cysteine = AMP + diphosphate + [E1 NEDD8-activating enzyme]-S-[NEDD8 protein]-yl-L-cysteine.</text>
        <dbReference type="EC" id="6.2.1.64"/>
    </reaction>
</comment>
<dbReference type="GO" id="GO:0005737">
    <property type="term" value="C:cytoplasm"/>
    <property type="evidence" value="ECO:0007669"/>
    <property type="project" value="TreeGrafter"/>
</dbReference>
<keyword evidence="1 4" id="KW-0547">Nucleotide-binding</keyword>
<feature type="domain" description="THIF-type NAD/FAD binding fold" evidence="5">
    <location>
        <begin position="24"/>
        <end position="303"/>
    </location>
</feature>
<dbReference type="PANTHER" id="PTHR10953:SF6">
    <property type="entry name" value="NEDD8-ACTIVATING ENZYME E1 CATALYTIC SUBUNIT"/>
    <property type="match status" value="1"/>
</dbReference>
<dbReference type="GeneID" id="94835913"/>
<keyword evidence="7" id="KW-1185">Reference proteome</keyword>
<dbReference type="RefSeq" id="XP_068363670.1">
    <property type="nucleotide sequence ID" value="XM_068501209.1"/>
</dbReference>
<evidence type="ECO:0000256" key="1">
    <source>
        <dbReference type="ARBA" id="ARBA00022741"/>
    </source>
</evidence>
<comment type="caution">
    <text evidence="6">The sequence shown here is derived from an EMBL/GenBank/DDBJ whole genome shotgun (WGS) entry which is preliminary data.</text>
</comment>
<dbReference type="InterPro" id="IPR035985">
    <property type="entry name" value="Ubiquitin-activating_enz"/>
</dbReference>
<dbReference type="InterPro" id="IPR000594">
    <property type="entry name" value="ThiF_NAD_FAD-bd"/>
</dbReference>
<evidence type="ECO:0000313" key="6">
    <source>
        <dbReference type="EMBL" id="OHT10534.1"/>
    </source>
</evidence>
<comment type="function">
    <text evidence="4">Catalytic subunit of the dimeric E1 enzyme, which activates NEDD8.</text>
</comment>
<dbReference type="InterPro" id="IPR045886">
    <property type="entry name" value="ThiF/MoeB/HesA"/>
</dbReference>
<dbReference type="Gene3D" id="3.40.50.720">
    <property type="entry name" value="NAD(P)-binding Rossmann-like Domain"/>
    <property type="match status" value="1"/>
</dbReference>
<dbReference type="EC" id="6.2.1.64" evidence="4"/>
<comment type="pathway">
    <text evidence="4">Protein modification; protein neddylation.</text>
</comment>
<dbReference type="GO" id="GO:0005634">
    <property type="term" value="C:nucleus"/>
    <property type="evidence" value="ECO:0007669"/>
    <property type="project" value="TreeGrafter"/>
</dbReference>
<dbReference type="Gene3D" id="1.10.10.520">
    <property type="entry name" value="Ubiquitin activating enzymes (Uba3). Chain: B, domain 2"/>
    <property type="match status" value="1"/>
</dbReference>
<gene>
    <name evidence="6" type="primary">Uba3</name>
    <name evidence="6" type="ORF">TRFO_20120</name>
</gene>
<dbReference type="GO" id="GO:0005524">
    <property type="term" value="F:ATP binding"/>
    <property type="evidence" value="ECO:0007669"/>
    <property type="project" value="UniProtKB-UniRule"/>
</dbReference>
<dbReference type="OrthoDB" id="10255449at2759"/>
<evidence type="ECO:0000256" key="4">
    <source>
        <dbReference type="RuleBase" id="RU368009"/>
    </source>
</evidence>
<protein>
    <recommendedName>
        <fullName evidence="4">NEDD8-activating enzyme E1 catalytic subunit</fullName>
        <ecNumber evidence="4">6.2.1.64</ecNumber>
    </recommendedName>
</protein>
<dbReference type="Proteomes" id="UP000179807">
    <property type="component" value="Unassembled WGS sequence"/>
</dbReference>
<evidence type="ECO:0000256" key="2">
    <source>
        <dbReference type="ARBA" id="ARBA00022786"/>
    </source>
</evidence>
<comment type="similarity">
    <text evidence="4">Belongs to the ubiquitin-activating E1 family. UBA3 subfamily.</text>
</comment>
<sequence length="410" mass="45830">MIAPGTEALISSTGPFVQEFFAEGDEGRDYFLNSKVLVIGAGGLGCELLKSLALTGFKNIDVIDMDTIDLSNLNRQFLFREGDIGKPKCECAAAFIKKRVPNINITSHFCMIQDKDDEFYKQFNVVIGGLDSVKARNWISANLCRIARETNGEITIPYIDGGTEAWKGHVKVIYPLKTACMHCQSELFPPPVVYQACTVVSNPRQPEHCIVWAKEFQWQKLRPNETIDGDNDEHIKWIMEQAIIHQKEFKVDGEITEKLTKGVVKNIIPAIASTQAVIAAMCATEALKYITATGPTINNNLLFVGDAACGLFGNNFLFEKKEDCDECARRLNKVKYVENELISGLIARIKEEFNYDVSNLRSSEKTIYMPIIAQTKENLNKPVDEFLQDGATFIATAKGSSEPFEFIIEK</sequence>
<dbReference type="SUPFAM" id="SSF69572">
    <property type="entry name" value="Activating enzymes of the ubiquitin-like proteins"/>
    <property type="match status" value="1"/>
</dbReference>